<protein>
    <recommendedName>
        <fullName evidence="2">Toxin co-regulated pilus biosynthesis protein Q C-terminal domain-containing protein</fullName>
    </recommendedName>
</protein>
<proteinExistence type="predicted"/>
<organism evidence="3 4">
    <name type="scientific">Paraglaciecola mesophila</name>
    <dbReference type="NCBI Taxonomy" id="197222"/>
    <lineage>
        <taxon>Bacteria</taxon>
        <taxon>Pseudomonadati</taxon>
        <taxon>Pseudomonadota</taxon>
        <taxon>Gammaproteobacteria</taxon>
        <taxon>Alteromonadales</taxon>
        <taxon>Alteromonadaceae</taxon>
        <taxon>Paraglaciecola</taxon>
    </lineage>
</organism>
<dbReference type="RefSeq" id="WP_160181188.1">
    <property type="nucleotide sequence ID" value="NZ_CP047656.1"/>
</dbReference>
<evidence type="ECO:0000313" key="3">
    <source>
        <dbReference type="EMBL" id="QHJ13057.1"/>
    </source>
</evidence>
<sequence length="205" mass="23238">MKHNPSESTSFAWWRHALLALALIVIAIFVIVLQQMNINAPIPEGGEGPKSVAQNMTDFYAEYRLSSRHPREENIGDFVNVVNMSAEPLSERLRKMESLQKPLPANWVGEYKHRSFKAGSTLRDSIITYAQSEGMQVIWELNRDFIIKHPFQIDNSIVGSLDEIARAIDSNFDGTVKAYVCPKQRSLVITAVNSEYLRDNCKVAR</sequence>
<dbReference type="Pfam" id="PF10671">
    <property type="entry name" value="TcpQ"/>
    <property type="match status" value="1"/>
</dbReference>
<evidence type="ECO:0000313" key="4">
    <source>
        <dbReference type="Proteomes" id="UP000464524"/>
    </source>
</evidence>
<keyword evidence="1" id="KW-1133">Transmembrane helix</keyword>
<evidence type="ECO:0000256" key="1">
    <source>
        <dbReference type="SAM" id="Phobius"/>
    </source>
</evidence>
<dbReference type="AlphaFoldDB" id="A0A857JQ23"/>
<keyword evidence="1" id="KW-0812">Transmembrane</keyword>
<dbReference type="InterPro" id="IPR018927">
    <property type="entry name" value="Pilus_synth_Q_C"/>
</dbReference>
<evidence type="ECO:0000259" key="2">
    <source>
        <dbReference type="Pfam" id="PF10671"/>
    </source>
</evidence>
<dbReference type="Proteomes" id="UP000464524">
    <property type="component" value="Chromosome"/>
</dbReference>
<dbReference type="EMBL" id="CP047656">
    <property type="protein sequence ID" value="QHJ13057.1"/>
    <property type="molecule type" value="Genomic_DNA"/>
</dbReference>
<feature type="transmembrane region" description="Helical" evidence="1">
    <location>
        <begin position="12"/>
        <end position="33"/>
    </location>
</feature>
<keyword evidence="4" id="KW-1185">Reference proteome</keyword>
<reference evidence="3 4" key="1">
    <citation type="submission" date="2019-12" db="EMBL/GenBank/DDBJ databases">
        <title>Genome sequencing and assembly of endphytes of Porphyra tenera.</title>
        <authorList>
            <person name="Park J.M."/>
            <person name="Shin R."/>
            <person name="Jo S.H."/>
        </authorList>
    </citation>
    <scope>NUCLEOTIDE SEQUENCE [LARGE SCALE GENOMIC DNA]</scope>
    <source>
        <strain evidence="3 4">GPM4</strain>
    </source>
</reference>
<feature type="domain" description="Toxin co-regulated pilus biosynthesis protein Q C-terminal" evidence="2">
    <location>
        <begin position="116"/>
        <end position="191"/>
    </location>
</feature>
<gene>
    <name evidence="3" type="ORF">FX988_03315</name>
</gene>
<keyword evidence="1" id="KW-0472">Membrane</keyword>
<name>A0A857JQ23_9ALTE</name>
<dbReference type="OrthoDB" id="6224370at2"/>
<dbReference type="KEGG" id="pmes:FX988_03315"/>
<accession>A0A857JQ23</accession>